<evidence type="ECO:0000256" key="5">
    <source>
        <dbReference type="ARBA" id="ARBA00022984"/>
    </source>
</evidence>
<keyword evidence="10" id="KW-0472">Membrane</keyword>
<organism evidence="12 13">
    <name type="scientific">Candidatus Taylorbacteria bacterium RIFCSPHIGHO2_02_49_25</name>
    <dbReference type="NCBI Taxonomy" id="1802305"/>
    <lineage>
        <taxon>Bacteria</taxon>
        <taxon>Candidatus Tayloriibacteriota</taxon>
    </lineage>
</organism>
<keyword evidence="2" id="KW-0732">Signal</keyword>
<dbReference type="GO" id="GO:0009002">
    <property type="term" value="F:serine-type D-Ala-D-Ala carboxypeptidase activity"/>
    <property type="evidence" value="ECO:0007669"/>
    <property type="project" value="InterPro"/>
</dbReference>
<evidence type="ECO:0000313" key="12">
    <source>
        <dbReference type="EMBL" id="OHA23672.1"/>
    </source>
</evidence>
<dbReference type="GO" id="GO:0006508">
    <property type="term" value="P:proteolysis"/>
    <property type="evidence" value="ECO:0007669"/>
    <property type="project" value="InterPro"/>
</dbReference>
<feature type="binding site" evidence="8">
    <location>
        <position position="268"/>
    </location>
    <ligand>
        <name>substrate</name>
    </ligand>
</feature>
<feature type="active site" description="Proton acceptor" evidence="7">
    <location>
        <position position="95"/>
    </location>
</feature>
<feature type="transmembrane region" description="Helical" evidence="10">
    <location>
        <begin position="16"/>
        <end position="33"/>
    </location>
</feature>
<dbReference type="EMBL" id="MHRJ01000001">
    <property type="protein sequence ID" value="OHA23672.1"/>
    <property type="molecule type" value="Genomic_DNA"/>
</dbReference>
<keyword evidence="10" id="KW-0812">Transmembrane</keyword>
<evidence type="ECO:0000256" key="9">
    <source>
        <dbReference type="RuleBase" id="RU004016"/>
    </source>
</evidence>
<dbReference type="Proteomes" id="UP000176493">
    <property type="component" value="Unassembled WGS sequence"/>
</dbReference>
<gene>
    <name evidence="12" type="ORF">A2W52_02830</name>
</gene>
<dbReference type="GO" id="GO:0008360">
    <property type="term" value="P:regulation of cell shape"/>
    <property type="evidence" value="ECO:0007669"/>
    <property type="project" value="UniProtKB-KW"/>
</dbReference>
<evidence type="ECO:0000256" key="8">
    <source>
        <dbReference type="PIRSR" id="PIRSR618044-2"/>
    </source>
</evidence>
<keyword evidence="5" id="KW-0573">Peptidoglycan synthesis</keyword>
<sequence>MRNGLYQFQRYAPPEIFFWMAMLLAFFSILLPGKELPDAHGGFVAAAAIYDEPRENPYQAIELAARAAYVFDARAGKTLFAKNETEPLALASITKIMTAAVALSLIPETTYITIAPQAIKEEGDSGLVVGERWLLRDLLKFMLLESSNDAAAAVSSAIGEMLAVRALSDEDHRRLFIEKMNEEAARLGLSSTRFFNESGLDIDETHPGAVSSGKETARLLAYALLQFPAVFAETRWSELEFGNENGGRYSAQNTNKEVDTLPLLIASKTGYTDLAGGNLVIAFDAGFNYPIVISVLGSTIDERFNDVRKLVWATLEFLQQN</sequence>
<keyword evidence="10" id="KW-1133">Transmembrane helix</keyword>
<comment type="similarity">
    <text evidence="1 9">Belongs to the peptidase S11 family.</text>
</comment>
<dbReference type="InterPro" id="IPR018044">
    <property type="entry name" value="Peptidase_S11"/>
</dbReference>
<comment type="caution">
    <text evidence="12">The sequence shown here is derived from an EMBL/GenBank/DDBJ whole genome shotgun (WGS) entry which is preliminary data.</text>
</comment>
<reference evidence="12 13" key="1">
    <citation type="journal article" date="2016" name="Nat. Commun.">
        <title>Thousands of microbial genomes shed light on interconnected biogeochemical processes in an aquifer system.</title>
        <authorList>
            <person name="Anantharaman K."/>
            <person name="Brown C.T."/>
            <person name="Hug L.A."/>
            <person name="Sharon I."/>
            <person name="Castelle C.J."/>
            <person name="Probst A.J."/>
            <person name="Thomas B.C."/>
            <person name="Singh A."/>
            <person name="Wilkins M.J."/>
            <person name="Karaoz U."/>
            <person name="Brodie E.L."/>
            <person name="Williams K.H."/>
            <person name="Hubbard S.S."/>
            <person name="Banfield J.F."/>
        </authorList>
    </citation>
    <scope>NUCLEOTIDE SEQUENCE [LARGE SCALE GENOMIC DNA]</scope>
</reference>
<keyword evidence="3" id="KW-0378">Hydrolase</keyword>
<evidence type="ECO:0000256" key="10">
    <source>
        <dbReference type="SAM" id="Phobius"/>
    </source>
</evidence>
<evidence type="ECO:0000256" key="4">
    <source>
        <dbReference type="ARBA" id="ARBA00022960"/>
    </source>
</evidence>
<evidence type="ECO:0000259" key="11">
    <source>
        <dbReference type="Pfam" id="PF00768"/>
    </source>
</evidence>
<keyword evidence="4" id="KW-0133">Cell shape</keyword>
<evidence type="ECO:0000256" key="2">
    <source>
        <dbReference type="ARBA" id="ARBA00022729"/>
    </source>
</evidence>
<dbReference type="GO" id="GO:0009252">
    <property type="term" value="P:peptidoglycan biosynthetic process"/>
    <property type="evidence" value="ECO:0007669"/>
    <property type="project" value="UniProtKB-KW"/>
</dbReference>
<name>A0A1G2ML07_9BACT</name>
<dbReference type="PANTHER" id="PTHR21581:SF26">
    <property type="entry name" value="D-ALANYL-D-ALANINE ENDOPEPTIDASE"/>
    <property type="match status" value="1"/>
</dbReference>
<dbReference type="SUPFAM" id="SSF56601">
    <property type="entry name" value="beta-lactamase/transpeptidase-like"/>
    <property type="match status" value="1"/>
</dbReference>
<dbReference type="Pfam" id="PF00768">
    <property type="entry name" value="Peptidase_S11"/>
    <property type="match status" value="1"/>
</dbReference>
<dbReference type="AlphaFoldDB" id="A0A1G2ML07"/>
<dbReference type="InterPro" id="IPR001967">
    <property type="entry name" value="Peptidase_S11_N"/>
</dbReference>
<feature type="active site" description="Acyl-ester intermediate" evidence="7">
    <location>
        <position position="92"/>
    </location>
</feature>
<keyword evidence="6" id="KW-0961">Cell wall biogenesis/degradation</keyword>
<dbReference type="GO" id="GO:0071555">
    <property type="term" value="P:cell wall organization"/>
    <property type="evidence" value="ECO:0007669"/>
    <property type="project" value="UniProtKB-KW"/>
</dbReference>
<dbReference type="PRINTS" id="PR00725">
    <property type="entry name" value="DADACBPTASE1"/>
</dbReference>
<evidence type="ECO:0000256" key="1">
    <source>
        <dbReference type="ARBA" id="ARBA00007164"/>
    </source>
</evidence>
<evidence type="ECO:0000256" key="6">
    <source>
        <dbReference type="ARBA" id="ARBA00023316"/>
    </source>
</evidence>
<dbReference type="Gene3D" id="3.40.710.10">
    <property type="entry name" value="DD-peptidase/beta-lactamase superfamily"/>
    <property type="match status" value="1"/>
</dbReference>
<evidence type="ECO:0000256" key="7">
    <source>
        <dbReference type="PIRSR" id="PIRSR618044-1"/>
    </source>
</evidence>
<protein>
    <recommendedName>
        <fullName evidence="11">Peptidase S11 D-alanyl-D-alanine carboxypeptidase A N-terminal domain-containing protein</fullName>
    </recommendedName>
</protein>
<evidence type="ECO:0000313" key="13">
    <source>
        <dbReference type="Proteomes" id="UP000176493"/>
    </source>
</evidence>
<feature type="domain" description="Peptidase S11 D-alanyl-D-alanine carboxypeptidase A N-terminal" evidence="11">
    <location>
        <begin position="59"/>
        <end position="296"/>
    </location>
</feature>
<feature type="active site" evidence="7">
    <location>
        <position position="146"/>
    </location>
</feature>
<dbReference type="PANTHER" id="PTHR21581">
    <property type="entry name" value="D-ALANYL-D-ALANINE CARBOXYPEPTIDASE"/>
    <property type="match status" value="1"/>
</dbReference>
<evidence type="ECO:0000256" key="3">
    <source>
        <dbReference type="ARBA" id="ARBA00022801"/>
    </source>
</evidence>
<accession>A0A1G2ML07</accession>
<proteinExistence type="inferred from homology"/>
<dbReference type="InterPro" id="IPR012338">
    <property type="entry name" value="Beta-lactam/transpept-like"/>
</dbReference>